<gene>
    <name evidence="2" type="ORF">L210DRAFT_3643685</name>
</gene>
<feature type="region of interest" description="Disordered" evidence="1">
    <location>
        <begin position="934"/>
        <end position="979"/>
    </location>
</feature>
<keyword evidence="3" id="KW-1185">Reference proteome</keyword>
<feature type="compositionally biased region" description="Low complexity" evidence="1">
    <location>
        <begin position="934"/>
        <end position="970"/>
    </location>
</feature>
<protein>
    <submittedName>
        <fullName evidence="2">Uncharacterized protein</fullName>
    </submittedName>
</protein>
<feature type="region of interest" description="Disordered" evidence="1">
    <location>
        <begin position="1"/>
        <end position="24"/>
    </location>
</feature>
<feature type="compositionally biased region" description="Pro residues" evidence="1">
    <location>
        <begin position="14"/>
        <end position="24"/>
    </location>
</feature>
<comment type="caution">
    <text evidence="2">The sequence shown here is derived from an EMBL/GenBank/DDBJ whole genome shotgun (WGS) entry which is preliminary data.</text>
</comment>
<evidence type="ECO:0000256" key="1">
    <source>
        <dbReference type="SAM" id="MobiDB-lite"/>
    </source>
</evidence>
<reference evidence="2" key="1">
    <citation type="submission" date="2019-10" db="EMBL/GenBank/DDBJ databases">
        <authorList>
            <consortium name="DOE Joint Genome Institute"/>
            <person name="Kuo A."/>
            <person name="Miyauchi S."/>
            <person name="Kiss E."/>
            <person name="Drula E."/>
            <person name="Kohler A."/>
            <person name="Sanchez-Garcia M."/>
            <person name="Andreopoulos B."/>
            <person name="Barry K.W."/>
            <person name="Bonito G."/>
            <person name="Buee M."/>
            <person name="Carver A."/>
            <person name="Chen C."/>
            <person name="Cichocki N."/>
            <person name="Clum A."/>
            <person name="Culley D."/>
            <person name="Crous P.W."/>
            <person name="Fauchery L."/>
            <person name="Girlanda M."/>
            <person name="Hayes R."/>
            <person name="Keri Z."/>
            <person name="LaButti K."/>
            <person name="Lipzen A."/>
            <person name="Lombard V."/>
            <person name="Magnuson J."/>
            <person name="Maillard F."/>
            <person name="Morin E."/>
            <person name="Murat C."/>
            <person name="Nolan M."/>
            <person name="Ohm R."/>
            <person name="Pangilinan J."/>
            <person name="Pereira M."/>
            <person name="Perotto S."/>
            <person name="Peter M."/>
            <person name="Riley R."/>
            <person name="Sitrit Y."/>
            <person name="Stielow B."/>
            <person name="Szollosi G."/>
            <person name="Zifcakova L."/>
            <person name="Stursova M."/>
            <person name="Spatafora J.W."/>
            <person name="Tedersoo L."/>
            <person name="Vaario L.-M."/>
            <person name="Yamada A."/>
            <person name="Yan M."/>
            <person name="Wang P."/>
            <person name="Xu J."/>
            <person name="Bruns T."/>
            <person name="Baldrian P."/>
            <person name="Vilgalys R."/>
            <person name="Henrissat B."/>
            <person name="Grigoriev I.V."/>
            <person name="Hibbett D."/>
            <person name="Nagy L.G."/>
            <person name="Martin F.M."/>
        </authorList>
    </citation>
    <scope>NUCLEOTIDE SEQUENCE</scope>
    <source>
        <strain evidence="2">BED1</strain>
    </source>
</reference>
<evidence type="ECO:0000313" key="2">
    <source>
        <dbReference type="EMBL" id="KAF8444151.1"/>
    </source>
</evidence>
<proteinExistence type="predicted"/>
<dbReference type="AlphaFoldDB" id="A0AAD4GHL9"/>
<feature type="region of interest" description="Disordered" evidence="1">
    <location>
        <begin position="145"/>
        <end position="196"/>
    </location>
</feature>
<feature type="region of interest" description="Disordered" evidence="1">
    <location>
        <begin position="222"/>
        <end position="308"/>
    </location>
</feature>
<evidence type="ECO:0000313" key="3">
    <source>
        <dbReference type="Proteomes" id="UP001194468"/>
    </source>
</evidence>
<organism evidence="2 3">
    <name type="scientific">Boletus edulis BED1</name>
    <dbReference type="NCBI Taxonomy" id="1328754"/>
    <lineage>
        <taxon>Eukaryota</taxon>
        <taxon>Fungi</taxon>
        <taxon>Dikarya</taxon>
        <taxon>Basidiomycota</taxon>
        <taxon>Agaricomycotina</taxon>
        <taxon>Agaricomycetes</taxon>
        <taxon>Agaricomycetidae</taxon>
        <taxon>Boletales</taxon>
        <taxon>Boletineae</taxon>
        <taxon>Boletaceae</taxon>
        <taxon>Boletoideae</taxon>
        <taxon>Boletus</taxon>
    </lineage>
</organism>
<accession>A0AAD4GHL9</accession>
<feature type="region of interest" description="Disordered" evidence="1">
    <location>
        <begin position="705"/>
        <end position="766"/>
    </location>
</feature>
<feature type="compositionally biased region" description="Basic and acidic residues" evidence="1">
    <location>
        <begin position="726"/>
        <end position="743"/>
    </location>
</feature>
<dbReference type="EMBL" id="WHUW01000007">
    <property type="protein sequence ID" value="KAF8444151.1"/>
    <property type="molecule type" value="Genomic_DNA"/>
</dbReference>
<feature type="region of interest" description="Disordered" evidence="1">
    <location>
        <begin position="890"/>
        <end position="922"/>
    </location>
</feature>
<name>A0AAD4GHL9_BOLED</name>
<reference evidence="2" key="2">
    <citation type="journal article" date="2020" name="Nat. Commun.">
        <title>Large-scale genome sequencing of mycorrhizal fungi provides insights into the early evolution of symbiotic traits.</title>
        <authorList>
            <person name="Miyauchi S."/>
            <person name="Kiss E."/>
            <person name="Kuo A."/>
            <person name="Drula E."/>
            <person name="Kohler A."/>
            <person name="Sanchez-Garcia M."/>
            <person name="Morin E."/>
            <person name="Andreopoulos B."/>
            <person name="Barry K.W."/>
            <person name="Bonito G."/>
            <person name="Buee M."/>
            <person name="Carver A."/>
            <person name="Chen C."/>
            <person name="Cichocki N."/>
            <person name="Clum A."/>
            <person name="Culley D."/>
            <person name="Crous P.W."/>
            <person name="Fauchery L."/>
            <person name="Girlanda M."/>
            <person name="Hayes R.D."/>
            <person name="Keri Z."/>
            <person name="LaButti K."/>
            <person name="Lipzen A."/>
            <person name="Lombard V."/>
            <person name="Magnuson J."/>
            <person name="Maillard F."/>
            <person name="Murat C."/>
            <person name="Nolan M."/>
            <person name="Ohm R.A."/>
            <person name="Pangilinan J."/>
            <person name="Pereira M.F."/>
            <person name="Perotto S."/>
            <person name="Peter M."/>
            <person name="Pfister S."/>
            <person name="Riley R."/>
            <person name="Sitrit Y."/>
            <person name="Stielow J.B."/>
            <person name="Szollosi G."/>
            <person name="Zifcakova L."/>
            <person name="Stursova M."/>
            <person name="Spatafora J.W."/>
            <person name="Tedersoo L."/>
            <person name="Vaario L.M."/>
            <person name="Yamada A."/>
            <person name="Yan M."/>
            <person name="Wang P."/>
            <person name="Xu J."/>
            <person name="Bruns T."/>
            <person name="Baldrian P."/>
            <person name="Vilgalys R."/>
            <person name="Dunand C."/>
            <person name="Henrissat B."/>
            <person name="Grigoriev I.V."/>
            <person name="Hibbett D."/>
            <person name="Nagy L.G."/>
            <person name="Martin F.M."/>
        </authorList>
    </citation>
    <scope>NUCLEOTIDE SEQUENCE</scope>
    <source>
        <strain evidence="2">BED1</strain>
    </source>
</reference>
<feature type="compositionally biased region" description="Polar residues" evidence="1">
    <location>
        <begin position="224"/>
        <end position="237"/>
    </location>
</feature>
<feature type="region of interest" description="Disordered" evidence="1">
    <location>
        <begin position="1101"/>
        <end position="1123"/>
    </location>
</feature>
<sequence>MARATQRRSKTPIIAPPIFPNPDLPPADALVTALAHATRRRSKTPGFPVTEAPATLPVVNEDLVGEQIGGGRRRQITPPPMETPTKLRPRIKRTKHATGMIQQAEHHRAQLTRPDPIPPSCDIALDLDPADVAPTDVVANGSLNDAAHAAPPIPAQSEPEPFTPHSPSPSHTVPENYHDNYIPPLPPSPAVPENAAGDSVIDPVLLAESQSMQPTCYHGGCASPASSLPATQPSLTATHHHADASSTQPSLPVTRVIPPTPHAGKHTQEDSTDQDSTDQAIVLHTEEGDEMQAGPDGGDVPSTPTSGRRSARVTALLNEGCEELERVLMNVMAQTSLTARQIMDGWHKSRGRSINGTNHWNLYARYLAKNEEQERRRLGLPTDAPITPQTRGQLYTRFKEDNHEWQEILEVHEMLDLADSAQQTLAQRANSFNKLRRKVTNLLEMASAKHGFESAVVMCGNTVNQDTSLGFTHESPGAKNFFKVRCRADENTVMGHLKAHVYNEVSLELVNEEFPDGNNEQIEARDAQAPHGEGTVAKPSLSPVPETDTVIIVNDDMLPFIKASLTTLIVCAGGDVSKFKPGNFPWTSVPAILASQSLVMRGWPASVSMPGDRGGTSKAKGITILKKAERLALCSALESKEITIEKVHEPIEKRALAYGESPVIIGAPPPADSRQERAQRIFSNLAIDFNGPERLPPSIAGTRIKRKLKKSERRGTVDEPIELSSGDDKGKPKSKPVARDHNTIDISSGDESPTHIRKVKDPKAAAGIKRVARQVNVVELPDGSLMLADEEEYLDPDPSGKRKVADQGASSLLAKKPMHARANAGKKNGKGKARALFSDSSDSEDDNGSEITVKGPQVASSSHSDPFMAPPGAQMPRLLQTPSHQNIQGALDSLVPSSPSPKRLVRMQSHSSSTAPPMVPESAASSANLNAHLAAPRAPSAPAAGPCSADKTLPVPRVSSAPISPSSGSADNTLTVTPVPPVHSNGALAALSGAAPQHAQPTLLAPSIAPQAPGIANSYRPEHGEWADPRRQQLGGGYRYYGPYPPYMGYVGDGATFPPQHYPEVPHGVYTDPPIYRDARGVYGGFHPYGNLTDPAHVFAAPGPSRTHHSPPLADVPRTSAEP</sequence>
<dbReference type="Proteomes" id="UP001194468">
    <property type="component" value="Unassembled WGS sequence"/>
</dbReference>
<feature type="compositionally biased region" description="Basic residues" evidence="1">
    <location>
        <begin position="1"/>
        <end position="10"/>
    </location>
</feature>
<feature type="region of interest" description="Disordered" evidence="1">
    <location>
        <begin position="793"/>
        <end position="878"/>
    </location>
</feature>